<protein>
    <submittedName>
        <fullName evidence="2">Uncharacterized protein</fullName>
    </submittedName>
</protein>
<gene>
    <name evidence="2" type="ORF">L596_028837</name>
</gene>
<sequence>MTATGVISLVIRMILLFLSILIFALIMAGSGLHVSVEIGNKKLNQNKVEMDNFPIGKWNKGLSFQNFAPLPKYFTGVWGQIVIILLPLFMAIGAVGMGLLIFRNKENLKGRQSIYMGVCAVLCLIFMGVEFYYGCSFLGDCMMNATEDMTLGLTKFTKFINIESIIKITIHCRSWIASGVFLLFSAILYIVDVVIYCCFSK</sequence>
<keyword evidence="3" id="KW-1185">Reference proteome</keyword>
<feature type="transmembrane region" description="Helical" evidence="1">
    <location>
        <begin position="114"/>
        <end position="133"/>
    </location>
</feature>
<reference evidence="2 3" key="2">
    <citation type="journal article" date="2019" name="G3 (Bethesda)">
        <title>Hybrid Assembly of the Genome of the Entomopathogenic Nematode Steinernema carpocapsae Identifies the X-Chromosome.</title>
        <authorList>
            <person name="Serra L."/>
            <person name="Macchietto M."/>
            <person name="Macias-Munoz A."/>
            <person name="McGill C.J."/>
            <person name="Rodriguez I.M."/>
            <person name="Rodriguez B."/>
            <person name="Murad R."/>
            <person name="Mortazavi A."/>
        </authorList>
    </citation>
    <scope>NUCLEOTIDE SEQUENCE [LARGE SCALE GENOMIC DNA]</scope>
    <source>
        <strain evidence="2 3">ALL</strain>
    </source>
</reference>
<feature type="transmembrane region" description="Helical" evidence="1">
    <location>
        <begin position="9"/>
        <end position="32"/>
    </location>
</feature>
<reference evidence="2 3" key="1">
    <citation type="journal article" date="2015" name="Genome Biol.">
        <title>Comparative genomics of Steinernema reveals deeply conserved gene regulatory networks.</title>
        <authorList>
            <person name="Dillman A.R."/>
            <person name="Macchietto M."/>
            <person name="Porter C.F."/>
            <person name="Rogers A."/>
            <person name="Williams B."/>
            <person name="Antoshechkin I."/>
            <person name="Lee M.M."/>
            <person name="Goodwin Z."/>
            <person name="Lu X."/>
            <person name="Lewis E.E."/>
            <person name="Goodrich-Blair H."/>
            <person name="Stock S.P."/>
            <person name="Adams B.J."/>
            <person name="Sternberg P.W."/>
            <person name="Mortazavi A."/>
        </authorList>
    </citation>
    <scope>NUCLEOTIDE SEQUENCE [LARGE SCALE GENOMIC DNA]</scope>
    <source>
        <strain evidence="2 3">ALL</strain>
    </source>
</reference>
<organism evidence="2 3">
    <name type="scientific">Steinernema carpocapsae</name>
    <name type="common">Entomopathogenic nematode</name>
    <dbReference type="NCBI Taxonomy" id="34508"/>
    <lineage>
        <taxon>Eukaryota</taxon>
        <taxon>Metazoa</taxon>
        <taxon>Ecdysozoa</taxon>
        <taxon>Nematoda</taxon>
        <taxon>Chromadorea</taxon>
        <taxon>Rhabditida</taxon>
        <taxon>Tylenchina</taxon>
        <taxon>Panagrolaimomorpha</taxon>
        <taxon>Strongyloidoidea</taxon>
        <taxon>Steinernematidae</taxon>
        <taxon>Steinernema</taxon>
    </lineage>
</organism>
<dbReference type="Proteomes" id="UP000298663">
    <property type="component" value="Unassembled WGS sequence"/>
</dbReference>
<keyword evidence="1" id="KW-1133">Transmembrane helix</keyword>
<dbReference type="EMBL" id="AZBU02000011">
    <property type="protein sequence ID" value="TKR61772.1"/>
    <property type="molecule type" value="Genomic_DNA"/>
</dbReference>
<keyword evidence="1" id="KW-0812">Transmembrane</keyword>
<proteinExistence type="predicted"/>
<feature type="transmembrane region" description="Helical" evidence="1">
    <location>
        <begin position="175"/>
        <end position="199"/>
    </location>
</feature>
<accession>A0A4U5LZN9</accession>
<evidence type="ECO:0000313" key="3">
    <source>
        <dbReference type="Proteomes" id="UP000298663"/>
    </source>
</evidence>
<dbReference type="AlphaFoldDB" id="A0A4U5LZN9"/>
<name>A0A4U5LZN9_STECR</name>
<evidence type="ECO:0000256" key="1">
    <source>
        <dbReference type="SAM" id="Phobius"/>
    </source>
</evidence>
<keyword evidence="1" id="KW-0472">Membrane</keyword>
<comment type="caution">
    <text evidence="2">The sequence shown here is derived from an EMBL/GenBank/DDBJ whole genome shotgun (WGS) entry which is preliminary data.</text>
</comment>
<evidence type="ECO:0000313" key="2">
    <source>
        <dbReference type="EMBL" id="TKR61772.1"/>
    </source>
</evidence>
<feature type="transmembrane region" description="Helical" evidence="1">
    <location>
        <begin position="77"/>
        <end position="102"/>
    </location>
</feature>